<evidence type="ECO:0000313" key="2">
    <source>
        <dbReference type="Proteomes" id="UP000002985"/>
    </source>
</evidence>
<dbReference type="AlphaFoldDB" id="I3ILR6"/>
<dbReference type="Pfam" id="PF06074">
    <property type="entry name" value="Portal_Mu"/>
    <property type="match status" value="1"/>
</dbReference>
<dbReference type="STRING" id="247490.KSU1_C1065"/>
<evidence type="ECO:0000313" key="1">
    <source>
        <dbReference type="EMBL" id="GAB62661.1"/>
    </source>
</evidence>
<dbReference type="eggNOG" id="COG4383">
    <property type="taxonomic scope" value="Bacteria"/>
</dbReference>
<accession>I3ILR6</accession>
<comment type="caution">
    <text evidence="1">The sequence shown here is derived from an EMBL/GenBank/DDBJ whole genome shotgun (WGS) entry which is preliminary data.</text>
</comment>
<name>I3ILR6_9BACT</name>
<keyword evidence="2" id="KW-1185">Reference proteome</keyword>
<reference evidence="1 2" key="1">
    <citation type="journal article" date="2012" name="FEBS Lett.">
        <title>Anammox organism KSU-1 expresses a NirK-type copper-containing nitrite reductase instead of a NirS-type with cytochrome cd1.</title>
        <authorList>
            <person name="Hira D."/>
            <person name="Toh H."/>
            <person name="Migita C.T."/>
            <person name="Okubo H."/>
            <person name="Nishiyama T."/>
            <person name="Hattori M."/>
            <person name="Furukawa K."/>
            <person name="Fujii T."/>
        </authorList>
    </citation>
    <scope>NUCLEOTIDE SEQUENCE [LARGE SCALE GENOMIC DNA]</scope>
</reference>
<proteinExistence type="predicted"/>
<sequence>MTDEIASVRNDIFYDYIGNVVLNPDKVLKSESGGKGIELYDDLLRDPQVRSTLQTRKLAVIGREWEIIPASDNAQDIKIAEFVKEVLLGFNYDAARHALLSGIVLGYKPAEVMWEYSEGDVWVKDIIGKAPRRFVFDLDGKLRLLTLQNMIEGEAVPERKFVVFRNVSANGSYYGDGLGSSLYWPVWFKKNAVKFWLIFAEKFGSPTAIGKYPGGTPGDKQTKLLETLETIQQESCVTIPDTMMVEFLEAERSGTINTYESLYKHLNSEISKIILGQTLTTEVGDKGSYAASETHNDVRQEYIKADADALCECQNNSLIRWIVDYNFPGVTVYPKVWIRTEQEQDLKPLAERDRILVREIGLPVSKKYFYETYGIPQPEEGDELVEIPSSAVFPPPTPASGGQQGENMKFAEYAKRCQHCFADAEEFTPEQRAIESLVSKTIPEASKALEGNEKKILDAVLSSSSYEEAMARLLELYPEIDTGKLREFLERSIFQADVFGRYTVRENERD</sequence>
<organism evidence="1 2">
    <name type="scientific">Candidatus Jettenia caeni</name>
    <dbReference type="NCBI Taxonomy" id="247490"/>
    <lineage>
        <taxon>Bacteria</taxon>
        <taxon>Pseudomonadati</taxon>
        <taxon>Planctomycetota</taxon>
        <taxon>Candidatus Brocadiia</taxon>
        <taxon>Candidatus Brocadiales</taxon>
        <taxon>Candidatus Brocadiaceae</taxon>
        <taxon>Candidatus Jettenia</taxon>
    </lineage>
</organism>
<gene>
    <name evidence="1" type="ORF">KSU1_C1065</name>
</gene>
<protein>
    <submittedName>
        <fullName evidence="1">Hypothetical phage protein</fullName>
    </submittedName>
</protein>
<dbReference type="Proteomes" id="UP000002985">
    <property type="component" value="Unassembled WGS sequence"/>
</dbReference>
<dbReference type="InterPro" id="IPR009279">
    <property type="entry name" value="Portal_Mu"/>
</dbReference>
<dbReference type="EMBL" id="BAFH01000003">
    <property type="protein sequence ID" value="GAB62661.1"/>
    <property type="molecule type" value="Genomic_DNA"/>
</dbReference>